<keyword evidence="2 5" id="KW-0645">Protease</keyword>
<dbReference type="AlphaFoldDB" id="A0A3N4IF81"/>
<dbReference type="InterPro" id="IPR034193">
    <property type="entry name" value="PCSK9_ProteinaseK-like"/>
</dbReference>
<dbReference type="InterPro" id="IPR023827">
    <property type="entry name" value="Peptidase_S8_Asp-AS"/>
</dbReference>
<proteinExistence type="inferred from homology"/>
<dbReference type="InterPro" id="IPR023828">
    <property type="entry name" value="Peptidase_S8_Ser-AS"/>
</dbReference>
<keyword evidence="9" id="KW-1185">Reference proteome</keyword>
<dbReference type="InterPro" id="IPR050131">
    <property type="entry name" value="Peptidase_S8_subtilisin-like"/>
</dbReference>
<reference evidence="8 9" key="1">
    <citation type="journal article" date="2018" name="Nat. Ecol. Evol.">
        <title>Pezizomycetes genomes reveal the molecular basis of ectomycorrhizal truffle lifestyle.</title>
        <authorList>
            <person name="Murat C."/>
            <person name="Payen T."/>
            <person name="Noel B."/>
            <person name="Kuo A."/>
            <person name="Morin E."/>
            <person name="Chen J."/>
            <person name="Kohler A."/>
            <person name="Krizsan K."/>
            <person name="Balestrini R."/>
            <person name="Da Silva C."/>
            <person name="Montanini B."/>
            <person name="Hainaut M."/>
            <person name="Levati E."/>
            <person name="Barry K.W."/>
            <person name="Belfiori B."/>
            <person name="Cichocki N."/>
            <person name="Clum A."/>
            <person name="Dockter R.B."/>
            <person name="Fauchery L."/>
            <person name="Guy J."/>
            <person name="Iotti M."/>
            <person name="Le Tacon F."/>
            <person name="Lindquist E.A."/>
            <person name="Lipzen A."/>
            <person name="Malagnac F."/>
            <person name="Mello A."/>
            <person name="Molinier V."/>
            <person name="Miyauchi S."/>
            <person name="Poulain J."/>
            <person name="Riccioni C."/>
            <person name="Rubini A."/>
            <person name="Sitrit Y."/>
            <person name="Splivallo R."/>
            <person name="Traeger S."/>
            <person name="Wang M."/>
            <person name="Zifcakova L."/>
            <person name="Wipf D."/>
            <person name="Zambonelli A."/>
            <person name="Paolocci F."/>
            <person name="Nowrousian M."/>
            <person name="Ottonello S."/>
            <person name="Baldrian P."/>
            <person name="Spatafora J.W."/>
            <person name="Henrissat B."/>
            <person name="Nagy L.G."/>
            <person name="Aury J.M."/>
            <person name="Wincker P."/>
            <person name="Grigoriev I.V."/>
            <person name="Bonfante P."/>
            <person name="Martin F.M."/>
        </authorList>
    </citation>
    <scope>NUCLEOTIDE SEQUENCE [LARGE SCALE GENOMIC DNA]</scope>
    <source>
        <strain evidence="8 9">RN42</strain>
    </source>
</reference>
<dbReference type="GO" id="GO:0004252">
    <property type="term" value="F:serine-type endopeptidase activity"/>
    <property type="evidence" value="ECO:0007669"/>
    <property type="project" value="UniProtKB-UniRule"/>
</dbReference>
<evidence type="ECO:0000256" key="5">
    <source>
        <dbReference type="PROSITE-ProRule" id="PRU01240"/>
    </source>
</evidence>
<dbReference type="GO" id="GO:0006508">
    <property type="term" value="P:proteolysis"/>
    <property type="evidence" value="ECO:0007669"/>
    <property type="project" value="UniProtKB-KW"/>
</dbReference>
<dbReference type="PROSITE" id="PS00136">
    <property type="entry name" value="SUBTILASE_ASP"/>
    <property type="match status" value="1"/>
</dbReference>
<dbReference type="PROSITE" id="PS51892">
    <property type="entry name" value="SUBTILASE"/>
    <property type="match status" value="1"/>
</dbReference>
<evidence type="ECO:0000313" key="9">
    <source>
        <dbReference type="Proteomes" id="UP000275078"/>
    </source>
</evidence>
<dbReference type="EMBL" id="ML119657">
    <property type="protein sequence ID" value="RPA84812.1"/>
    <property type="molecule type" value="Genomic_DNA"/>
</dbReference>
<dbReference type="Gene3D" id="3.40.50.200">
    <property type="entry name" value="Peptidase S8/S53 domain"/>
    <property type="match status" value="1"/>
</dbReference>
<organism evidence="8 9">
    <name type="scientific">Ascobolus immersus RN42</name>
    <dbReference type="NCBI Taxonomy" id="1160509"/>
    <lineage>
        <taxon>Eukaryota</taxon>
        <taxon>Fungi</taxon>
        <taxon>Dikarya</taxon>
        <taxon>Ascomycota</taxon>
        <taxon>Pezizomycotina</taxon>
        <taxon>Pezizomycetes</taxon>
        <taxon>Pezizales</taxon>
        <taxon>Ascobolaceae</taxon>
        <taxon>Ascobolus</taxon>
    </lineage>
</organism>
<dbReference type="PRINTS" id="PR00723">
    <property type="entry name" value="SUBTILISIN"/>
</dbReference>
<sequence>MGATTSTIYRTFDNGVFRGFIGNMSHHCVKQMGVMSVVKTFEKDSEFQAKRLVEQSDAPWGLQRISSGGPIQNPPNNLADVTSRAFSYQFDDTVQGEGVDVYVIDSGVNAEHVAFGGRAQNIFEAPRLAATDDNGHGTHCAGTVASEHFGVAKKANIFGVKVLNAAGGGRSSDIIAGLDVIVQSHRTRSATAGFKGSVMSMSLGNNGISQVIDNAVKLVSNAGIHVAVAAGNESKDACLVSPGNLGTNDGQNAIVSVGAIDINERRPNFSNFGSCISVYAPGVQVLSTFIQQPQQRGANTNNFITPLSGTSMATPHVAGLMAVLISENPELGKDPLALKNKIIADAQPAATLRDVAGDPAIVVNNGIGSRRPAPAGLAGRRRRQ</sequence>
<dbReference type="SUPFAM" id="SSF52743">
    <property type="entry name" value="Subtilisin-like"/>
    <property type="match status" value="1"/>
</dbReference>
<evidence type="ECO:0000256" key="4">
    <source>
        <dbReference type="ARBA" id="ARBA00022825"/>
    </source>
</evidence>
<dbReference type="FunFam" id="3.40.50.200:FF:000007">
    <property type="entry name" value="Subtilisin-like serine protease"/>
    <property type="match status" value="1"/>
</dbReference>
<keyword evidence="4 5" id="KW-0720">Serine protease</keyword>
<accession>A0A3N4IF81</accession>
<dbReference type="PANTHER" id="PTHR43806">
    <property type="entry name" value="PEPTIDASE S8"/>
    <property type="match status" value="1"/>
</dbReference>
<dbReference type="InterPro" id="IPR036852">
    <property type="entry name" value="Peptidase_S8/S53_dom_sf"/>
</dbReference>
<comment type="similarity">
    <text evidence="1 5 6">Belongs to the peptidase S8 family.</text>
</comment>
<dbReference type="InterPro" id="IPR000209">
    <property type="entry name" value="Peptidase_S8/S53_dom"/>
</dbReference>
<dbReference type="PANTHER" id="PTHR43806:SF11">
    <property type="entry name" value="CEREVISIN-RELATED"/>
    <property type="match status" value="1"/>
</dbReference>
<evidence type="ECO:0000256" key="1">
    <source>
        <dbReference type="ARBA" id="ARBA00011073"/>
    </source>
</evidence>
<feature type="active site" description="Charge relay system" evidence="5">
    <location>
        <position position="311"/>
    </location>
</feature>
<feature type="active site" description="Charge relay system" evidence="5">
    <location>
        <position position="136"/>
    </location>
</feature>
<evidence type="ECO:0000259" key="7">
    <source>
        <dbReference type="Pfam" id="PF00082"/>
    </source>
</evidence>
<name>A0A3N4IF81_ASCIM</name>
<protein>
    <submittedName>
        <fullName evidence="8">Subtilisin-like protein</fullName>
    </submittedName>
</protein>
<keyword evidence="3 5" id="KW-0378">Hydrolase</keyword>
<dbReference type="Pfam" id="PF00082">
    <property type="entry name" value="Peptidase_S8"/>
    <property type="match status" value="1"/>
</dbReference>
<dbReference type="PROSITE" id="PS00138">
    <property type="entry name" value="SUBTILASE_SER"/>
    <property type="match status" value="1"/>
</dbReference>
<gene>
    <name evidence="8" type="ORF">BJ508DRAFT_317488</name>
</gene>
<dbReference type="InterPro" id="IPR022398">
    <property type="entry name" value="Peptidase_S8_His-AS"/>
</dbReference>
<dbReference type="PROSITE" id="PS00137">
    <property type="entry name" value="SUBTILASE_HIS"/>
    <property type="match status" value="1"/>
</dbReference>
<evidence type="ECO:0000256" key="3">
    <source>
        <dbReference type="ARBA" id="ARBA00022801"/>
    </source>
</evidence>
<dbReference type="CDD" id="cd04077">
    <property type="entry name" value="Peptidases_S8_PCSK9_ProteinaseK_like"/>
    <property type="match status" value="1"/>
</dbReference>
<dbReference type="OrthoDB" id="206201at2759"/>
<evidence type="ECO:0000313" key="8">
    <source>
        <dbReference type="EMBL" id="RPA84812.1"/>
    </source>
</evidence>
<dbReference type="Proteomes" id="UP000275078">
    <property type="component" value="Unassembled WGS sequence"/>
</dbReference>
<dbReference type="STRING" id="1160509.A0A3N4IF81"/>
<evidence type="ECO:0000256" key="2">
    <source>
        <dbReference type="ARBA" id="ARBA00022670"/>
    </source>
</evidence>
<dbReference type="InterPro" id="IPR015500">
    <property type="entry name" value="Peptidase_S8_subtilisin-rel"/>
</dbReference>
<feature type="domain" description="Peptidase S8/S53" evidence="7">
    <location>
        <begin position="96"/>
        <end position="346"/>
    </location>
</feature>
<feature type="active site" description="Charge relay system" evidence="5">
    <location>
        <position position="105"/>
    </location>
</feature>
<evidence type="ECO:0000256" key="6">
    <source>
        <dbReference type="RuleBase" id="RU003355"/>
    </source>
</evidence>